<proteinExistence type="inferred from homology"/>
<dbReference type="Pfam" id="PF04055">
    <property type="entry name" value="Radical_SAM"/>
    <property type="match status" value="1"/>
</dbReference>
<feature type="binding site" evidence="6">
    <location>
        <position position="314"/>
    </location>
    <ligand>
        <name>[4Fe-4S] cluster</name>
        <dbReference type="ChEBI" id="CHEBI:49883"/>
        <note>4Fe-4S-S-AdoMet</note>
    </ligand>
</feature>
<dbReference type="OrthoDB" id="9803479at2"/>
<dbReference type="Pfam" id="PF08497">
    <property type="entry name" value="Radical_SAM_N"/>
    <property type="match status" value="1"/>
</dbReference>
<dbReference type="InterPro" id="IPR007197">
    <property type="entry name" value="rSAM"/>
</dbReference>
<keyword evidence="5 6" id="KW-0411">Iron-sulfur</keyword>
<reference evidence="8 9" key="1">
    <citation type="submission" date="2018-08" db="EMBL/GenBank/DDBJ databases">
        <title>Genomic Encyclopedia of Type Strains, Phase IV (KMG-IV): sequencing the most valuable type-strain genomes for metagenomic binning, comparative biology and taxonomic classification.</title>
        <authorList>
            <person name="Goeker M."/>
        </authorList>
    </citation>
    <scope>NUCLEOTIDE SEQUENCE [LARGE SCALE GENOMIC DNA]</scope>
    <source>
        <strain evidence="8 9">DSM 23923</strain>
    </source>
</reference>
<evidence type="ECO:0000313" key="8">
    <source>
        <dbReference type="EMBL" id="REG11549.1"/>
    </source>
</evidence>
<dbReference type="GO" id="GO:0003824">
    <property type="term" value="F:catalytic activity"/>
    <property type="evidence" value="ECO:0007669"/>
    <property type="project" value="InterPro"/>
</dbReference>
<dbReference type="InterPro" id="IPR023404">
    <property type="entry name" value="rSAM_horseshoe"/>
</dbReference>
<dbReference type="Gene3D" id="3.80.30.20">
    <property type="entry name" value="tm_1862 like domain"/>
    <property type="match status" value="1"/>
</dbReference>
<dbReference type="SFLD" id="SFLDS00029">
    <property type="entry name" value="Radical_SAM"/>
    <property type="match status" value="1"/>
</dbReference>
<dbReference type="InterPro" id="IPR058240">
    <property type="entry name" value="rSAM_sf"/>
</dbReference>
<feature type="binding site" evidence="6">
    <location>
        <position position="307"/>
    </location>
    <ligand>
        <name>[4Fe-4S] cluster</name>
        <dbReference type="ChEBI" id="CHEBI:49883"/>
        <note>4Fe-4S-S-AdoMet</note>
    </ligand>
</feature>
<organism evidence="8 9">
    <name type="scientific">Pelolinea submarina</name>
    <dbReference type="NCBI Taxonomy" id="913107"/>
    <lineage>
        <taxon>Bacteria</taxon>
        <taxon>Bacillati</taxon>
        <taxon>Chloroflexota</taxon>
        <taxon>Anaerolineae</taxon>
        <taxon>Anaerolineales</taxon>
        <taxon>Anaerolineaceae</taxon>
        <taxon>Pelolinea</taxon>
    </lineage>
</organism>
<dbReference type="InterPro" id="IPR022946">
    <property type="entry name" value="UPF0313"/>
</dbReference>
<dbReference type="GO" id="GO:0051539">
    <property type="term" value="F:4 iron, 4 sulfur cluster binding"/>
    <property type="evidence" value="ECO:0007669"/>
    <property type="project" value="UniProtKB-KW"/>
</dbReference>
<dbReference type="PANTHER" id="PTHR32331:SF0">
    <property type="entry name" value="UPF0313 PROTEIN YGIQ"/>
    <property type="match status" value="1"/>
</dbReference>
<evidence type="ECO:0000259" key="7">
    <source>
        <dbReference type="PROSITE" id="PS51918"/>
    </source>
</evidence>
<feature type="binding site" evidence="6">
    <location>
        <position position="311"/>
    </location>
    <ligand>
        <name>[4Fe-4S] cluster</name>
        <dbReference type="ChEBI" id="CHEBI:49883"/>
        <note>4Fe-4S-S-AdoMet</note>
    </ligand>
</feature>
<dbReference type="SFLD" id="SFLDG01082">
    <property type="entry name" value="B12-binding_domain_containing"/>
    <property type="match status" value="1"/>
</dbReference>
<dbReference type="RefSeq" id="WP_116224674.1">
    <property type="nucleotide sequence ID" value="NZ_AP018437.1"/>
</dbReference>
<feature type="domain" description="Radical SAM core" evidence="7">
    <location>
        <begin position="293"/>
        <end position="566"/>
    </location>
</feature>
<dbReference type="NCBIfam" id="TIGR03904">
    <property type="entry name" value="SAM_YgiQ"/>
    <property type="match status" value="1"/>
</dbReference>
<evidence type="ECO:0000256" key="2">
    <source>
        <dbReference type="ARBA" id="ARBA00022691"/>
    </source>
</evidence>
<evidence type="ECO:0000256" key="5">
    <source>
        <dbReference type="ARBA" id="ARBA00023014"/>
    </source>
</evidence>
<evidence type="ECO:0000256" key="3">
    <source>
        <dbReference type="ARBA" id="ARBA00022723"/>
    </source>
</evidence>
<dbReference type="SUPFAM" id="SSF102114">
    <property type="entry name" value="Radical SAM enzymes"/>
    <property type="match status" value="1"/>
</dbReference>
<sequence length="570" mass="64747">MESQFIPTTPEEVRRRGWKNLDVILISGDSYIDSPLIGSAVIARVLEKDGYKVGIIAQPDIHGPADITRLGEPNLFWGVTGGSVDSMVANYNASRRKRHKDDYTPGGENNRRPDRAVITYCNLIRRYFKDSAPILLGGIEASLRRVPHYDYWSDSIRRSILFDARADYLLYGMADQSVLDFAECMDKGADPSGLRGLCFISKEPPSDSQNYEQLPPYESVVADPYTFARMFQTFYQNNDPLTAKGLYQLHGDRYLVHNPPAPYATQAELDAVYELPYQRAQHPYYEQQGPVKALETIRFSINSHHGCYGECNFCAIAVHEGRTVRWRSQDSIMDEAEALADLPDFKGYIFDVGGPTANMYGYECGLKLEKGACSDKRCIYPIVCPGLKPDHSQHLELLRKLRHIPGVKKVFVGSGLRYDLILADQKHGEEYLKELTEHHVSGQLKVAPEHSQDKVLNKMGKPGHAALLEFKERFDHLSRKAGLRQYLTYYLIAAHPGCSEADMRKLKDFASHELHISPEQVQIFTPLPSTYSALMYYTEMDPFTGEKLFVEKDMGKKEKQKRILTEKKPR</sequence>
<dbReference type="SMART" id="SM00729">
    <property type="entry name" value="Elp3"/>
    <property type="match status" value="1"/>
</dbReference>
<evidence type="ECO:0000256" key="1">
    <source>
        <dbReference type="ARBA" id="ARBA00022485"/>
    </source>
</evidence>
<keyword evidence="1 6" id="KW-0004">4Fe-4S</keyword>
<dbReference type="AlphaFoldDB" id="A0A347ZRG5"/>
<dbReference type="GO" id="GO:0005506">
    <property type="term" value="F:iron ion binding"/>
    <property type="evidence" value="ECO:0007669"/>
    <property type="project" value="UniProtKB-UniRule"/>
</dbReference>
<keyword evidence="3 6" id="KW-0479">Metal-binding</keyword>
<dbReference type="HAMAP" id="MF_01251">
    <property type="entry name" value="UPF0313"/>
    <property type="match status" value="1"/>
</dbReference>
<protein>
    <submittedName>
        <fullName evidence="8">Putative radical SAM protein YgiQ</fullName>
    </submittedName>
</protein>
<name>A0A347ZRG5_9CHLR</name>
<evidence type="ECO:0000256" key="4">
    <source>
        <dbReference type="ARBA" id="ARBA00023004"/>
    </source>
</evidence>
<accession>A0A347ZRG5</accession>
<dbReference type="SFLD" id="SFLDG01069">
    <property type="entry name" value="UPF0313"/>
    <property type="match status" value="1"/>
</dbReference>
<dbReference type="Proteomes" id="UP000256388">
    <property type="component" value="Unassembled WGS sequence"/>
</dbReference>
<comment type="similarity">
    <text evidence="6">Belongs to the UPF0313 family.</text>
</comment>
<dbReference type="EMBL" id="QUMS01000001">
    <property type="protein sequence ID" value="REG11549.1"/>
    <property type="molecule type" value="Genomic_DNA"/>
</dbReference>
<dbReference type="InterPro" id="IPR013704">
    <property type="entry name" value="UPF0313_N"/>
</dbReference>
<evidence type="ECO:0000256" key="6">
    <source>
        <dbReference type="HAMAP-Rule" id="MF_01251"/>
    </source>
</evidence>
<dbReference type="PROSITE" id="PS51918">
    <property type="entry name" value="RADICAL_SAM"/>
    <property type="match status" value="1"/>
</dbReference>
<dbReference type="PANTHER" id="PTHR32331">
    <property type="entry name" value="UPF0313 PROTEIN YGIQ"/>
    <property type="match status" value="1"/>
</dbReference>
<comment type="caution">
    <text evidence="8">The sequence shown here is derived from an EMBL/GenBank/DDBJ whole genome shotgun (WGS) entry which is preliminary data.</text>
</comment>
<evidence type="ECO:0000313" key="9">
    <source>
        <dbReference type="Proteomes" id="UP000256388"/>
    </source>
</evidence>
<dbReference type="InterPro" id="IPR006638">
    <property type="entry name" value="Elp3/MiaA/NifB-like_rSAM"/>
</dbReference>
<gene>
    <name evidence="8" type="ORF">DFR64_1441</name>
</gene>
<keyword evidence="4 6" id="KW-0408">Iron</keyword>
<keyword evidence="2 6" id="KW-0949">S-adenosyl-L-methionine</keyword>
<comment type="cofactor">
    <cofactor evidence="6">
        <name>[4Fe-4S] cluster</name>
        <dbReference type="ChEBI" id="CHEBI:49883"/>
    </cofactor>
    <text evidence="6">Binds 1 [4Fe-4S] cluster. The cluster is coordinated with 3 cysteines and an exchangeable S-adenosyl-L-methionine.</text>
</comment>
<keyword evidence="9" id="KW-1185">Reference proteome</keyword>